<dbReference type="AlphaFoldDB" id="A0A9X2Q483"/>
<evidence type="ECO:0000313" key="2">
    <source>
        <dbReference type="Proteomes" id="UP001155057"/>
    </source>
</evidence>
<proteinExistence type="predicted"/>
<gene>
    <name evidence="1" type="ORF">GGP61_001383</name>
</gene>
<sequence length="147" mass="16110">MVVYHGSLDRIEEGFRPLSHFGTEVAARRRIDQKRTEAPGQVGYLHEVELTFDRALRLRDWGTNRPHDILCHDLLRAAGCPQWRISRAVTGGNPVERTVDHLVAEGYDAAAYANEVEDPGSLSYLNLTAGQATIQSTTVVGGPSANG</sequence>
<evidence type="ECO:0000313" key="1">
    <source>
        <dbReference type="EMBL" id="MCS3709779.1"/>
    </source>
</evidence>
<organism evidence="1 2">
    <name type="scientific">Salinibacter ruber</name>
    <dbReference type="NCBI Taxonomy" id="146919"/>
    <lineage>
        <taxon>Bacteria</taxon>
        <taxon>Pseudomonadati</taxon>
        <taxon>Rhodothermota</taxon>
        <taxon>Rhodothermia</taxon>
        <taxon>Rhodothermales</taxon>
        <taxon>Salinibacteraceae</taxon>
        <taxon>Salinibacter</taxon>
    </lineage>
</organism>
<accession>A0A9X2Q483</accession>
<reference evidence="1" key="1">
    <citation type="submission" date="2022-08" db="EMBL/GenBank/DDBJ databases">
        <title>Genomic Encyclopedia of Type Strains, Phase V (KMG-V): Genome sequencing to study the core and pangenomes of soil and plant-associated prokaryotes.</title>
        <authorList>
            <person name="Whitman W."/>
        </authorList>
    </citation>
    <scope>NUCLEOTIDE SEQUENCE</scope>
    <source>
        <strain evidence="1">SP3049</strain>
    </source>
</reference>
<dbReference type="EMBL" id="JANUAE010000004">
    <property type="protein sequence ID" value="MCS3709779.1"/>
    <property type="molecule type" value="Genomic_DNA"/>
</dbReference>
<comment type="caution">
    <text evidence="1">The sequence shown here is derived from an EMBL/GenBank/DDBJ whole genome shotgun (WGS) entry which is preliminary data.</text>
</comment>
<dbReference type="RefSeq" id="WP_259123623.1">
    <property type="nucleotide sequence ID" value="NZ_JANTZO010000005.1"/>
</dbReference>
<dbReference type="Proteomes" id="UP001155057">
    <property type="component" value="Unassembled WGS sequence"/>
</dbReference>
<protein>
    <submittedName>
        <fullName evidence="1">Uncharacterized protein</fullName>
    </submittedName>
</protein>
<name>A0A9X2Q483_9BACT</name>